<evidence type="ECO:0000259" key="2">
    <source>
        <dbReference type="Pfam" id="PF07995"/>
    </source>
</evidence>
<dbReference type="OrthoDB" id="9770043at2"/>
<keyword evidence="1" id="KW-0732">Signal</keyword>
<dbReference type="InterPro" id="IPR012938">
    <property type="entry name" value="Glc/Sorbosone_DH"/>
</dbReference>
<proteinExistence type="predicted"/>
<organism evidence="3 4">
    <name type="scientific">Algoriphagus aquimarinus</name>
    <dbReference type="NCBI Taxonomy" id="237018"/>
    <lineage>
        <taxon>Bacteria</taxon>
        <taxon>Pseudomonadati</taxon>
        <taxon>Bacteroidota</taxon>
        <taxon>Cytophagia</taxon>
        <taxon>Cytophagales</taxon>
        <taxon>Cyclobacteriaceae</taxon>
        <taxon>Algoriphagus</taxon>
    </lineage>
</organism>
<dbReference type="SUPFAM" id="SSF50952">
    <property type="entry name" value="Soluble quinoprotein glucose dehydrogenase"/>
    <property type="match status" value="1"/>
</dbReference>
<sequence>MKIYLSSLLLLVLFYNSACSQDKSPNSPSRKFTVEEAFPKLSFTRPVDFQHAADNSNRVFVVEQRGVISVLQNETGASTKTDFLAIESKVDDSGNEEGLLGLAFHPDYKSNGFFYVNYTAANPDRTVISRFSVSTSNPNQADAASELVLLEYGQPYGNHNGGQISFGPDGYLYIAVGDGGNGGDPKGNGQNRSTLLGSILRIDVNQKNGSINYSIPADNPFANNNDGYREEIYAYGLRNPWRFSFDSANGQLWVGDVGQNKYEEIDIVKKGGNYGWNTMEGFHCYNSPDCDKNGLELPVWEYDRSQGDISITGGFVYHGTAHQELEGLYIYADYVSGRIWSLDTSNPQKPINTELLNADFPISSFGVDQNQELYICGFDDKIYKLSYE</sequence>
<dbReference type="RefSeq" id="WP_092897349.1">
    <property type="nucleotide sequence ID" value="NZ_FOKK01000007.1"/>
</dbReference>
<feature type="chain" id="PRO_5011498089" evidence="1">
    <location>
        <begin position="21"/>
        <end position="388"/>
    </location>
</feature>
<reference evidence="3 4" key="1">
    <citation type="submission" date="2016-10" db="EMBL/GenBank/DDBJ databases">
        <authorList>
            <person name="de Groot N.N."/>
        </authorList>
    </citation>
    <scope>NUCLEOTIDE SEQUENCE [LARGE SCALE GENOMIC DNA]</scope>
    <source>
        <strain evidence="3 4">DSM 23399</strain>
    </source>
</reference>
<accession>A0A1I1A2S1</accession>
<dbReference type="PANTHER" id="PTHR19328:SF75">
    <property type="entry name" value="ALDOSE SUGAR DEHYDROGENASE YLII"/>
    <property type="match status" value="1"/>
</dbReference>
<dbReference type="PANTHER" id="PTHR19328">
    <property type="entry name" value="HEDGEHOG-INTERACTING PROTEIN"/>
    <property type="match status" value="1"/>
</dbReference>
<dbReference type="InterPro" id="IPR011041">
    <property type="entry name" value="Quinoprot_gluc/sorb_DH_b-prop"/>
</dbReference>
<dbReference type="InterPro" id="IPR011042">
    <property type="entry name" value="6-blade_b-propeller_TolB-like"/>
</dbReference>
<name>A0A1I1A2S1_9BACT</name>
<evidence type="ECO:0000313" key="4">
    <source>
        <dbReference type="Proteomes" id="UP000198790"/>
    </source>
</evidence>
<dbReference type="Gene3D" id="2.120.10.30">
    <property type="entry name" value="TolB, C-terminal domain"/>
    <property type="match status" value="1"/>
</dbReference>
<protein>
    <submittedName>
        <fullName evidence="3">Glucose/arabinose dehydrogenase, beta-propeller fold</fullName>
    </submittedName>
</protein>
<dbReference type="EMBL" id="FOKK01000007">
    <property type="protein sequence ID" value="SFB32251.1"/>
    <property type="molecule type" value="Genomic_DNA"/>
</dbReference>
<gene>
    <name evidence="3" type="ORF">SAMN04489723_107139</name>
</gene>
<keyword evidence="4" id="KW-1185">Reference proteome</keyword>
<dbReference type="Proteomes" id="UP000198790">
    <property type="component" value="Unassembled WGS sequence"/>
</dbReference>
<evidence type="ECO:0000256" key="1">
    <source>
        <dbReference type="SAM" id="SignalP"/>
    </source>
</evidence>
<dbReference type="Pfam" id="PF07995">
    <property type="entry name" value="GSDH"/>
    <property type="match status" value="1"/>
</dbReference>
<evidence type="ECO:0000313" key="3">
    <source>
        <dbReference type="EMBL" id="SFB32251.1"/>
    </source>
</evidence>
<dbReference type="STRING" id="237018.SAMN04489723_107139"/>
<dbReference type="AlphaFoldDB" id="A0A1I1A2S1"/>
<feature type="signal peptide" evidence="1">
    <location>
        <begin position="1"/>
        <end position="20"/>
    </location>
</feature>
<feature type="domain" description="Glucose/Sorbosone dehydrogenase" evidence="2">
    <location>
        <begin position="45"/>
        <end position="358"/>
    </location>
</feature>